<evidence type="ECO:0000256" key="2">
    <source>
        <dbReference type="SAM" id="MobiDB-lite"/>
    </source>
</evidence>
<evidence type="ECO:0000256" key="1">
    <source>
        <dbReference type="SAM" id="Coils"/>
    </source>
</evidence>
<dbReference type="AlphaFoldDB" id="A0AAU9IBB7"/>
<dbReference type="EMBL" id="CAJZBQ010000003">
    <property type="protein sequence ID" value="CAG9310797.1"/>
    <property type="molecule type" value="Genomic_DNA"/>
</dbReference>
<feature type="region of interest" description="Disordered" evidence="2">
    <location>
        <begin position="81"/>
        <end position="100"/>
    </location>
</feature>
<feature type="coiled-coil region" evidence="1">
    <location>
        <begin position="9"/>
        <end position="57"/>
    </location>
</feature>
<name>A0AAU9IBB7_9CILI</name>
<protein>
    <submittedName>
        <fullName evidence="3">Uncharacterized protein</fullName>
    </submittedName>
</protein>
<sequence>MEDSKATNIEELIKTLNLLKKALISEREERKTTTKNVENLQENVNILEKKIREKDEEGHIITHNIEHCKSEITDQERLLQNQSPGKGKPAKPPKQTSLSRSIQALENQNEKLKEEYNQMKKENDEIELKIKSIKQSYERYQRIANATDDGLKKAEFDILRDKLISNEKMNEIMEEKKILRKSTINLSVKNGKMVEELEAINRKIQFGLEEIGNLKKFKESKIEHENLLKERIEKHEKIEKELAQELLFHRAKILDAQSYYQTFEVLKITPLLNSPAKIILKRENPNGFSIEFQSGAKSKAFNVSDIESLYKHQTKPNRFIVKIEGESAREFQSEESERIMTRIREIMQIVMGVEVD</sequence>
<gene>
    <name evidence="3" type="ORF">BSTOLATCC_MIC2511</name>
</gene>
<comment type="caution">
    <text evidence="3">The sequence shown here is derived from an EMBL/GenBank/DDBJ whole genome shotgun (WGS) entry which is preliminary data.</text>
</comment>
<reference evidence="3" key="1">
    <citation type="submission" date="2021-09" db="EMBL/GenBank/DDBJ databases">
        <authorList>
            <consortium name="AG Swart"/>
            <person name="Singh M."/>
            <person name="Singh A."/>
            <person name="Seah K."/>
            <person name="Emmerich C."/>
        </authorList>
    </citation>
    <scope>NUCLEOTIDE SEQUENCE</scope>
    <source>
        <strain evidence="3">ATCC30299</strain>
    </source>
</reference>
<accession>A0AAU9IBB7</accession>
<proteinExistence type="predicted"/>
<keyword evidence="1" id="KW-0175">Coiled coil</keyword>
<evidence type="ECO:0000313" key="4">
    <source>
        <dbReference type="Proteomes" id="UP001162131"/>
    </source>
</evidence>
<dbReference type="Proteomes" id="UP001162131">
    <property type="component" value="Unassembled WGS sequence"/>
</dbReference>
<keyword evidence="4" id="KW-1185">Reference proteome</keyword>
<evidence type="ECO:0000313" key="3">
    <source>
        <dbReference type="EMBL" id="CAG9310797.1"/>
    </source>
</evidence>
<organism evidence="3 4">
    <name type="scientific">Blepharisma stoltei</name>
    <dbReference type="NCBI Taxonomy" id="1481888"/>
    <lineage>
        <taxon>Eukaryota</taxon>
        <taxon>Sar</taxon>
        <taxon>Alveolata</taxon>
        <taxon>Ciliophora</taxon>
        <taxon>Postciliodesmatophora</taxon>
        <taxon>Heterotrichea</taxon>
        <taxon>Heterotrichida</taxon>
        <taxon>Blepharismidae</taxon>
        <taxon>Blepharisma</taxon>
    </lineage>
</organism>